<dbReference type="NCBIfam" id="TIGR00254">
    <property type="entry name" value="GGDEF"/>
    <property type="match status" value="1"/>
</dbReference>
<dbReference type="Pfam" id="PF00990">
    <property type="entry name" value="GGDEF"/>
    <property type="match status" value="1"/>
</dbReference>
<sequence length="205" mass="23328">MQRILKSTMELTFQFEAEKHKIIIQNFNGKKENVVYTEQSLGEALLTRGLIKKKDEEILQDCFARCCMGELRRAAQTDALTGLWNVGGGKEHIQKILAGQKEEEINGNAMFLMDVDNFKSVNDTMGHMVGDETLKQLAQVLKNSFEKEDVVFRLGGDEFAAFVRNMENPDEKIAQIMCRMKHELEAAREAKKFCDTGTEKRKDTG</sequence>
<dbReference type="CDD" id="cd01949">
    <property type="entry name" value="GGDEF"/>
    <property type="match status" value="1"/>
</dbReference>
<dbReference type="InterPro" id="IPR050469">
    <property type="entry name" value="Diguanylate_Cyclase"/>
</dbReference>
<dbReference type="PANTHER" id="PTHR45138">
    <property type="entry name" value="REGULATORY COMPONENTS OF SENSORY TRANSDUCTION SYSTEM"/>
    <property type="match status" value="1"/>
</dbReference>
<dbReference type="RefSeq" id="WP_055227890.1">
    <property type="nucleotide sequence ID" value="NZ_CYYV01000009.1"/>
</dbReference>
<keyword evidence="2" id="KW-0548">Nucleotidyltransferase</keyword>
<evidence type="ECO:0000313" key="2">
    <source>
        <dbReference type="EMBL" id="CUO43090.1"/>
    </source>
</evidence>
<dbReference type="Gene3D" id="3.30.70.270">
    <property type="match status" value="1"/>
</dbReference>
<dbReference type="EMBL" id="CYYV01000009">
    <property type="protein sequence ID" value="CUO43090.1"/>
    <property type="molecule type" value="Genomic_DNA"/>
</dbReference>
<dbReference type="PANTHER" id="PTHR45138:SF9">
    <property type="entry name" value="DIGUANYLATE CYCLASE DGCM-RELATED"/>
    <property type="match status" value="1"/>
</dbReference>
<dbReference type="EC" id="2.7.7.65" evidence="2"/>
<evidence type="ECO:0000259" key="1">
    <source>
        <dbReference type="PROSITE" id="PS50887"/>
    </source>
</evidence>
<dbReference type="AlphaFoldDB" id="A0A174F449"/>
<dbReference type="PROSITE" id="PS50887">
    <property type="entry name" value="GGDEF"/>
    <property type="match status" value="1"/>
</dbReference>
<dbReference type="InterPro" id="IPR000160">
    <property type="entry name" value="GGDEF_dom"/>
</dbReference>
<name>A0A174F449_9FIRM</name>
<proteinExistence type="predicted"/>
<reference evidence="2 3" key="1">
    <citation type="submission" date="2015-09" db="EMBL/GenBank/DDBJ databases">
        <authorList>
            <consortium name="Pathogen Informatics"/>
        </authorList>
    </citation>
    <scope>NUCLEOTIDE SEQUENCE [LARGE SCALE GENOMIC DNA]</scope>
    <source>
        <strain evidence="2 3">2789STDY5608849</strain>
    </source>
</reference>
<organism evidence="2 3">
    <name type="scientific">Fusicatenibacter saccharivorans</name>
    <dbReference type="NCBI Taxonomy" id="1150298"/>
    <lineage>
        <taxon>Bacteria</taxon>
        <taxon>Bacillati</taxon>
        <taxon>Bacillota</taxon>
        <taxon>Clostridia</taxon>
        <taxon>Lachnospirales</taxon>
        <taxon>Lachnospiraceae</taxon>
        <taxon>Fusicatenibacter</taxon>
    </lineage>
</organism>
<dbReference type="SMART" id="SM00267">
    <property type="entry name" value="GGDEF"/>
    <property type="match status" value="1"/>
</dbReference>
<gene>
    <name evidence="2" type="primary">adrA</name>
    <name evidence="2" type="ORF">ERS852406_01943</name>
</gene>
<accession>A0A174F449</accession>
<dbReference type="InterPro" id="IPR043128">
    <property type="entry name" value="Rev_trsase/Diguanyl_cyclase"/>
</dbReference>
<protein>
    <submittedName>
        <fullName evidence="2">Probable diguanylate cyclase AdrA</fullName>
        <ecNumber evidence="2">2.7.7.65</ecNumber>
    </submittedName>
</protein>
<evidence type="ECO:0000313" key="3">
    <source>
        <dbReference type="Proteomes" id="UP000095706"/>
    </source>
</evidence>
<dbReference type="GO" id="GO:0052621">
    <property type="term" value="F:diguanylate cyclase activity"/>
    <property type="evidence" value="ECO:0007669"/>
    <property type="project" value="UniProtKB-EC"/>
</dbReference>
<dbReference type="GO" id="GO:1902201">
    <property type="term" value="P:negative regulation of bacterial-type flagellum-dependent cell motility"/>
    <property type="evidence" value="ECO:0007669"/>
    <property type="project" value="TreeGrafter"/>
</dbReference>
<dbReference type="GO" id="GO:0005886">
    <property type="term" value="C:plasma membrane"/>
    <property type="evidence" value="ECO:0007669"/>
    <property type="project" value="TreeGrafter"/>
</dbReference>
<dbReference type="InterPro" id="IPR029787">
    <property type="entry name" value="Nucleotide_cyclase"/>
</dbReference>
<dbReference type="SUPFAM" id="SSF55073">
    <property type="entry name" value="Nucleotide cyclase"/>
    <property type="match status" value="1"/>
</dbReference>
<feature type="domain" description="GGDEF" evidence="1">
    <location>
        <begin position="106"/>
        <end position="205"/>
    </location>
</feature>
<keyword evidence="2" id="KW-0808">Transferase</keyword>
<dbReference type="Proteomes" id="UP000095706">
    <property type="component" value="Unassembled WGS sequence"/>
</dbReference>
<dbReference type="GO" id="GO:0043709">
    <property type="term" value="P:cell adhesion involved in single-species biofilm formation"/>
    <property type="evidence" value="ECO:0007669"/>
    <property type="project" value="TreeGrafter"/>
</dbReference>